<evidence type="ECO:0000256" key="4">
    <source>
        <dbReference type="ARBA" id="ARBA00023163"/>
    </source>
</evidence>
<proteinExistence type="inferred from homology"/>
<dbReference type="Pfam" id="PF00126">
    <property type="entry name" value="HTH_1"/>
    <property type="match status" value="1"/>
</dbReference>
<evidence type="ECO:0000313" key="7">
    <source>
        <dbReference type="Proteomes" id="UP000025748"/>
    </source>
</evidence>
<dbReference type="PRINTS" id="PR00039">
    <property type="entry name" value="HTHLYSR"/>
</dbReference>
<name>A0ABR4QZW1_9BORD</name>
<sequence>MFMSGFAHVMKNILNLRQIEAFKAVIEHGTVSQAATALGVSQPAVSKLLTHLEADSGLALFERVRGKLAPTAQGMRLYREVDRVFNGLRQLEQAVESIRRAEQRTLNVGVLPALAGAFIRRVSMQFLRRHPDVRISIQSRGSLFLADWLATRHIDVALVGSRVDNPYIEREPLFRQPLVCALPPNHVLTRKRVIRPRDLAGLPFISFGPESQTHQLVQQAFDAAGLPVNVALDTNTAPTACEFVAAGLGVSLIHPLFAEGMQSRLVLRRFDPELHFHFQLCRAQASRNAALVEDFVQEVRDVAAQVSREVLKGQ</sequence>
<dbReference type="SUPFAM" id="SSF46785">
    <property type="entry name" value="Winged helix' DNA-binding domain"/>
    <property type="match status" value="1"/>
</dbReference>
<dbReference type="Gene3D" id="1.10.10.10">
    <property type="entry name" value="Winged helix-like DNA-binding domain superfamily/Winged helix DNA-binding domain"/>
    <property type="match status" value="1"/>
</dbReference>
<protein>
    <submittedName>
        <fullName evidence="6">LysR substrate-binding domain protein</fullName>
    </submittedName>
</protein>
<dbReference type="SUPFAM" id="SSF53850">
    <property type="entry name" value="Periplasmic binding protein-like II"/>
    <property type="match status" value="1"/>
</dbReference>
<accession>A0ABR4QZW1</accession>
<comment type="similarity">
    <text evidence="1">Belongs to the LysR transcriptional regulatory family.</text>
</comment>
<evidence type="ECO:0000256" key="3">
    <source>
        <dbReference type="ARBA" id="ARBA00023125"/>
    </source>
</evidence>
<evidence type="ECO:0000256" key="2">
    <source>
        <dbReference type="ARBA" id="ARBA00023015"/>
    </source>
</evidence>
<feature type="domain" description="HTH lysR-type" evidence="5">
    <location>
        <begin position="14"/>
        <end position="71"/>
    </location>
</feature>
<dbReference type="PANTHER" id="PTHR30427">
    <property type="entry name" value="TRANSCRIPTIONAL ACTIVATOR PROTEIN LYSR"/>
    <property type="match status" value="1"/>
</dbReference>
<dbReference type="Proteomes" id="UP000025748">
    <property type="component" value="Unassembled WGS sequence"/>
</dbReference>
<dbReference type="InterPro" id="IPR005119">
    <property type="entry name" value="LysR_subst-bd"/>
</dbReference>
<dbReference type="PANTHER" id="PTHR30427:SF1">
    <property type="entry name" value="TRANSCRIPTIONAL ACTIVATOR PROTEIN LYSR"/>
    <property type="match status" value="1"/>
</dbReference>
<keyword evidence="2" id="KW-0805">Transcription regulation</keyword>
<keyword evidence="3" id="KW-0238">DNA-binding</keyword>
<gene>
    <name evidence="6" type="ORF">L544_3671</name>
</gene>
<evidence type="ECO:0000256" key="1">
    <source>
        <dbReference type="ARBA" id="ARBA00009437"/>
    </source>
</evidence>
<dbReference type="Gene3D" id="3.40.190.290">
    <property type="match status" value="1"/>
</dbReference>
<dbReference type="PROSITE" id="PS50931">
    <property type="entry name" value="HTH_LYSR"/>
    <property type="match status" value="1"/>
</dbReference>
<dbReference type="InterPro" id="IPR036390">
    <property type="entry name" value="WH_DNA-bd_sf"/>
</dbReference>
<dbReference type="Pfam" id="PF03466">
    <property type="entry name" value="LysR_substrate"/>
    <property type="match status" value="1"/>
</dbReference>
<dbReference type="EMBL" id="JHEM01000017">
    <property type="protein sequence ID" value="KCB23873.1"/>
    <property type="molecule type" value="Genomic_DNA"/>
</dbReference>
<keyword evidence="4" id="KW-0804">Transcription</keyword>
<evidence type="ECO:0000313" key="6">
    <source>
        <dbReference type="EMBL" id="KCB23873.1"/>
    </source>
</evidence>
<dbReference type="InterPro" id="IPR036388">
    <property type="entry name" value="WH-like_DNA-bd_sf"/>
</dbReference>
<comment type="caution">
    <text evidence="6">The sequence shown here is derived from an EMBL/GenBank/DDBJ whole genome shotgun (WGS) entry which is preliminary data.</text>
</comment>
<keyword evidence="7" id="KW-1185">Reference proteome</keyword>
<reference evidence="6 7" key="1">
    <citation type="submission" date="2014-03" db="EMBL/GenBank/DDBJ databases">
        <title>Genome sequence of Bordetella hinzii.</title>
        <authorList>
            <person name="Register K."/>
            <person name="Harvill E."/>
            <person name="Goodfield L.L."/>
            <person name="Ivanov Y.V."/>
            <person name="Meyer J.A."/>
            <person name="Muse S.J."/>
            <person name="Jacobs N."/>
            <person name="Bendor L."/>
            <person name="Smallridge W.E."/>
            <person name="Brinkac L.M."/>
            <person name="Sanka R."/>
            <person name="Kim M."/>
            <person name="Losada L."/>
        </authorList>
    </citation>
    <scope>NUCLEOTIDE SEQUENCE [LARGE SCALE GENOMIC DNA]</scope>
    <source>
        <strain evidence="6 7">OH87 BAL007II</strain>
    </source>
</reference>
<evidence type="ECO:0000259" key="5">
    <source>
        <dbReference type="PROSITE" id="PS50931"/>
    </source>
</evidence>
<organism evidence="6 7">
    <name type="scientific">Bordetella hinzii OH87 BAL007II</name>
    <dbReference type="NCBI Taxonomy" id="1331262"/>
    <lineage>
        <taxon>Bacteria</taxon>
        <taxon>Pseudomonadati</taxon>
        <taxon>Pseudomonadota</taxon>
        <taxon>Betaproteobacteria</taxon>
        <taxon>Burkholderiales</taxon>
        <taxon>Alcaligenaceae</taxon>
        <taxon>Bordetella</taxon>
    </lineage>
</organism>
<dbReference type="InterPro" id="IPR000847">
    <property type="entry name" value="LysR_HTH_N"/>
</dbReference>